<evidence type="ECO:0000256" key="1">
    <source>
        <dbReference type="SAM" id="Phobius"/>
    </source>
</evidence>
<dbReference type="SMART" id="SM00267">
    <property type="entry name" value="GGDEF"/>
    <property type="match status" value="1"/>
</dbReference>
<dbReference type="RefSeq" id="WP_065991612.1">
    <property type="nucleotide sequence ID" value="NZ_MDEN01000068.1"/>
</dbReference>
<dbReference type="Proteomes" id="UP000095143">
    <property type="component" value="Unassembled WGS sequence"/>
</dbReference>
<reference evidence="4 5" key="1">
    <citation type="submission" date="2016-08" db="EMBL/GenBank/DDBJ databases">
        <title>Whole genome sequence of Pseudomonas graminis strain UASWS1507, a potential biological control agent for agriculture.</title>
        <authorList>
            <person name="Crovadore J."/>
            <person name="Calmin G."/>
            <person name="Chablais R."/>
            <person name="Cochard B."/>
            <person name="Lefort F."/>
        </authorList>
    </citation>
    <scope>NUCLEOTIDE SEQUENCE [LARGE SCALE GENOMIC DNA]</scope>
    <source>
        <strain evidence="4 5">UASWS1507</strain>
    </source>
</reference>
<dbReference type="Gene3D" id="3.30.70.270">
    <property type="match status" value="1"/>
</dbReference>
<proteinExistence type="predicted"/>
<feature type="transmembrane region" description="Helical" evidence="1">
    <location>
        <begin position="102"/>
        <end position="121"/>
    </location>
</feature>
<keyword evidence="1" id="KW-1133">Transmembrane helix</keyword>
<sequence>MKFPSLDRLKALVCVQRDNTRLMEAQYIALSRQLPMMYVILLINTLALAATHYGVAPLWLTVYIPLLLTLVGTVRAVLWWQSRSQTLTTEQIFKKLTRTNQVTVVIAFGFTIWALLLFPYGDTYTKSHVAFYMAITVIVCIFCLMHLPSSAMMTTAVVNIAFVAFFANAGNATYTAMAANVFLVSLAMIVVLQNHYGEFTRLVNMQIRTEKLSDDNQRLANEDSLTGLPNRRQFFTLLDRALKQARHGDTRLAVGMIDLDGFKPINDSYGHGIGDKLLRQVGQRLRAFASEQLHVARLGGDEFGLIIVRAGDESELIKQGESLCRAMRQPFVIGDIHVSISASMGLVVFPDLASNSTEAYEFADYALYTSKRETPGELCIFSPSQHQRLKRDMLTEQGLRQANVAEEFTLVFQPIVDIRTSRTVAFEALARWVSPKLGSVAPGHFIGVAERIGLINRLTPPLLEKALHAAQLWPADVRLAFNLSAHDCSSMDAVEQLIKVIRQSGFDASRLDLEITETAVIKDLVQAQRAINAFRELGCGISLDDFGTGYSSLSQLHALPLTKLKIDRSFITDIHQNAASFKIVKSLLALSQDMELQCVSEGVETEAELEALRTLGCTLVQGYLFSRPMPLEQTLEWIGSTPSMPVAAVVL</sequence>
<dbReference type="EMBL" id="MDEN01000068">
    <property type="protein sequence ID" value="OCX14106.1"/>
    <property type="molecule type" value="Genomic_DNA"/>
</dbReference>
<dbReference type="Gene3D" id="3.20.20.450">
    <property type="entry name" value="EAL domain"/>
    <property type="match status" value="1"/>
</dbReference>
<organism evidence="4 5">
    <name type="scientific">Pseudomonas graminis</name>
    <dbReference type="NCBI Taxonomy" id="158627"/>
    <lineage>
        <taxon>Bacteria</taxon>
        <taxon>Pseudomonadati</taxon>
        <taxon>Pseudomonadota</taxon>
        <taxon>Gammaproteobacteria</taxon>
        <taxon>Pseudomonadales</taxon>
        <taxon>Pseudomonadaceae</taxon>
        <taxon>Pseudomonas</taxon>
    </lineage>
</organism>
<dbReference type="PROSITE" id="PS50883">
    <property type="entry name" value="EAL"/>
    <property type="match status" value="1"/>
</dbReference>
<dbReference type="InterPro" id="IPR035919">
    <property type="entry name" value="EAL_sf"/>
</dbReference>
<keyword evidence="1" id="KW-0472">Membrane</keyword>
<evidence type="ECO:0000259" key="2">
    <source>
        <dbReference type="PROSITE" id="PS50883"/>
    </source>
</evidence>
<dbReference type="SUPFAM" id="SSF55073">
    <property type="entry name" value="Nucleotide cyclase"/>
    <property type="match status" value="1"/>
</dbReference>
<comment type="caution">
    <text evidence="4">The sequence shown here is derived from an EMBL/GenBank/DDBJ whole genome shotgun (WGS) entry which is preliminary data.</text>
</comment>
<dbReference type="PROSITE" id="PS50887">
    <property type="entry name" value="GGDEF"/>
    <property type="match status" value="1"/>
</dbReference>
<dbReference type="InterPro" id="IPR043128">
    <property type="entry name" value="Rev_trsase/Diguanyl_cyclase"/>
</dbReference>
<dbReference type="InterPro" id="IPR001633">
    <property type="entry name" value="EAL_dom"/>
</dbReference>
<dbReference type="OrthoDB" id="9804951at2"/>
<dbReference type="CDD" id="cd01949">
    <property type="entry name" value="GGDEF"/>
    <property type="match status" value="1"/>
</dbReference>
<accession>A0A1C2DHI6</accession>
<dbReference type="CDD" id="cd01948">
    <property type="entry name" value="EAL"/>
    <property type="match status" value="1"/>
</dbReference>
<feature type="domain" description="EAL" evidence="2">
    <location>
        <begin position="392"/>
        <end position="642"/>
    </location>
</feature>
<dbReference type="NCBIfam" id="TIGR00254">
    <property type="entry name" value="GGDEF"/>
    <property type="match status" value="1"/>
</dbReference>
<evidence type="ECO:0000313" key="4">
    <source>
        <dbReference type="EMBL" id="OCX14106.1"/>
    </source>
</evidence>
<feature type="domain" description="GGDEF" evidence="3">
    <location>
        <begin position="250"/>
        <end position="383"/>
    </location>
</feature>
<feature type="transmembrane region" description="Helical" evidence="1">
    <location>
        <begin position="36"/>
        <end position="56"/>
    </location>
</feature>
<evidence type="ECO:0000259" key="3">
    <source>
        <dbReference type="PROSITE" id="PS50887"/>
    </source>
</evidence>
<keyword evidence="4" id="KW-0418">Kinase</keyword>
<evidence type="ECO:0000313" key="5">
    <source>
        <dbReference type="Proteomes" id="UP000095143"/>
    </source>
</evidence>
<name>A0A1C2DHI6_9PSED</name>
<dbReference type="SUPFAM" id="SSF141868">
    <property type="entry name" value="EAL domain-like"/>
    <property type="match status" value="1"/>
</dbReference>
<feature type="transmembrane region" description="Helical" evidence="1">
    <location>
        <begin position="62"/>
        <end position="81"/>
    </location>
</feature>
<dbReference type="Pfam" id="PF00990">
    <property type="entry name" value="GGDEF"/>
    <property type="match status" value="1"/>
</dbReference>
<gene>
    <name evidence="4" type="ORF">BBI10_21415</name>
</gene>
<feature type="transmembrane region" description="Helical" evidence="1">
    <location>
        <begin position="151"/>
        <end position="168"/>
    </location>
</feature>
<protein>
    <submittedName>
        <fullName evidence="4">Histidine kinase</fullName>
    </submittedName>
</protein>
<keyword evidence="1" id="KW-0812">Transmembrane</keyword>
<dbReference type="GO" id="GO:0016301">
    <property type="term" value="F:kinase activity"/>
    <property type="evidence" value="ECO:0007669"/>
    <property type="project" value="UniProtKB-KW"/>
</dbReference>
<dbReference type="AlphaFoldDB" id="A0A1C2DHI6"/>
<dbReference type="Pfam" id="PF00563">
    <property type="entry name" value="EAL"/>
    <property type="match status" value="1"/>
</dbReference>
<dbReference type="InterPro" id="IPR052155">
    <property type="entry name" value="Biofilm_reg_signaling"/>
</dbReference>
<dbReference type="InterPro" id="IPR029787">
    <property type="entry name" value="Nucleotide_cyclase"/>
</dbReference>
<dbReference type="PANTHER" id="PTHR44757">
    <property type="entry name" value="DIGUANYLATE CYCLASE DGCP"/>
    <property type="match status" value="1"/>
</dbReference>
<dbReference type="SMART" id="SM00052">
    <property type="entry name" value="EAL"/>
    <property type="match status" value="1"/>
</dbReference>
<dbReference type="PANTHER" id="PTHR44757:SF2">
    <property type="entry name" value="BIOFILM ARCHITECTURE MAINTENANCE PROTEIN MBAA"/>
    <property type="match status" value="1"/>
</dbReference>
<dbReference type="InterPro" id="IPR000160">
    <property type="entry name" value="GGDEF_dom"/>
</dbReference>
<keyword evidence="4" id="KW-0808">Transferase</keyword>
<feature type="transmembrane region" description="Helical" evidence="1">
    <location>
        <begin position="127"/>
        <end position="144"/>
    </location>
</feature>